<dbReference type="SUPFAM" id="SSF52540">
    <property type="entry name" value="P-loop containing nucleoside triphosphate hydrolases"/>
    <property type="match status" value="2"/>
</dbReference>
<evidence type="ECO:0000256" key="3">
    <source>
        <dbReference type="ARBA" id="ARBA00022692"/>
    </source>
</evidence>
<dbReference type="PANTHER" id="PTHR43394">
    <property type="entry name" value="ATP-DEPENDENT PERMEASE MDL1, MITOCHONDRIAL"/>
    <property type="match status" value="1"/>
</dbReference>
<dbReference type="AlphaFoldDB" id="A0A1Y2CP32"/>
<comment type="similarity">
    <text evidence="2">Belongs to the ABC transporter superfamily. ABCB family. Multidrug resistance exporter (TC 3.A.1.201) subfamily.</text>
</comment>
<dbReference type="PROSITE" id="PS00211">
    <property type="entry name" value="ABC_TRANSPORTER_1"/>
    <property type="match status" value="2"/>
</dbReference>
<comment type="caution">
    <text evidence="12">The sequence shown here is derived from an EMBL/GenBank/DDBJ whole genome shotgun (WGS) entry which is preliminary data.</text>
</comment>
<dbReference type="InterPro" id="IPR039421">
    <property type="entry name" value="Type_1_exporter"/>
</dbReference>
<evidence type="ECO:0000256" key="4">
    <source>
        <dbReference type="ARBA" id="ARBA00022741"/>
    </source>
</evidence>
<dbReference type="GO" id="GO:0016887">
    <property type="term" value="F:ATP hydrolysis activity"/>
    <property type="evidence" value="ECO:0007669"/>
    <property type="project" value="InterPro"/>
</dbReference>
<dbReference type="Gene3D" id="1.20.1560.10">
    <property type="entry name" value="ABC transporter type 1, transmembrane domain"/>
    <property type="match status" value="1"/>
</dbReference>
<feature type="transmembrane region" description="Helical" evidence="9">
    <location>
        <begin position="107"/>
        <end position="129"/>
    </location>
</feature>
<evidence type="ECO:0000313" key="13">
    <source>
        <dbReference type="Proteomes" id="UP000193920"/>
    </source>
</evidence>
<feature type="transmembrane region" description="Helical" evidence="9">
    <location>
        <begin position="718"/>
        <end position="736"/>
    </location>
</feature>
<evidence type="ECO:0000259" key="10">
    <source>
        <dbReference type="PROSITE" id="PS50893"/>
    </source>
</evidence>
<dbReference type="InterPro" id="IPR011527">
    <property type="entry name" value="ABC1_TM_dom"/>
</dbReference>
<feature type="transmembrane region" description="Helical" evidence="9">
    <location>
        <begin position="818"/>
        <end position="844"/>
    </location>
</feature>
<feature type="transmembrane region" description="Helical" evidence="9">
    <location>
        <begin position="644"/>
        <end position="667"/>
    </location>
</feature>
<keyword evidence="3 9" id="KW-0812">Transmembrane</keyword>
<name>A0A1Y2CP32_9FUNG</name>
<keyword evidence="6 9" id="KW-1133">Transmembrane helix</keyword>
<dbReference type="InterPro" id="IPR027417">
    <property type="entry name" value="P-loop_NTPase"/>
</dbReference>
<dbReference type="PROSITE" id="PS50893">
    <property type="entry name" value="ABC_TRANSPORTER_2"/>
    <property type="match status" value="2"/>
</dbReference>
<dbReference type="InterPro" id="IPR003593">
    <property type="entry name" value="AAA+_ATPase"/>
</dbReference>
<proteinExistence type="inferred from homology"/>
<keyword evidence="5" id="KW-0067">ATP-binding</keyword>
<evidence type="ECO:0000256" key="7">
    <source>
        <dbReference type="ARBA" id="ARBA00023136"/>
    </source>
</evidence>
<dbReference type="FunFam" id="3.40.50.300:FF:000251">
    <property type="entry name" value="ABC transporter B family member 19"/>
    <property type="match status" value="1"/>
</dbReference>
<feature type="domain" description="ABC transmembrane type-1" evidence="11">
    <location>
        <begin position="600"/>
        <end position="883"/>
    </location>
</feature>
<dbReference type="SUPFAM" id="SSF90123">
    <property type="entry name" value="ABC transporter transmembrane region"/>
    <property type="match status" value="2"/>
</dbReference>
<gene>
    <name evidence="12" type="ORF">LY90DRAFT_384068</name>
</gene>
<dbReference type="SMART" id="SM00382">
    <property type="entry name" value="AAA"/>
    <property type="match status" value="2"/>
</dbReference>
<dbReference type="GO" id="GO:0015421">
    <property type="term" value="F:ABC-type oligopeptide transporter activity"/>
    <property type="evidence" value="ECO:0007669"/>
    <property type="project" value="TreeGrafter"/>
</dbReference>
<reference evidence="12 13" key="1">
    <citation type="submission" date="2016-08" db="EMBL/GenBank/DDBJ databases">
        <title>A Parts List for Fungal Cellulosomes Revealed by Comparative Genomics.</title>
        <authorList>
            <consortium name="DOE Joint Genome Institute"/>
            <person name="Haitjema C.H."/>
            <person name="Gilmore S.P."/>
            <person name="Henske J.K."/>
            <person name="Solomon K.V."/>
            <person name="De Groot R."/>
            <person name="Kuo A."/>
            <person name="Mondo S.J."/>
            <person name="Salamov A.A."/>
            <person name="Labutti K."/>
            <person name="Zhao Z."/>
            <person name="Chiniquy J."/>
            <person name="Barry K."/>
            <person name="Brewer H.M."/>
            <person name="Purvine S.O."/>
            <person name="Wright A.T."/>
            <person name="Boxma B."/>
            <person name="Van Alen T."/>
            <person name="Hackstein J.H."/>
            <person name="Baker S.E."/>
            <person name="Grigoriev I.V."/>
            <person name="O'Malley M.A."/>
        </authorList>
    </citation>
    <scope>NUCLEOTIDE SEQUENCE [LARGE SCALE GENOMIC DNA]</scope>
    <source>
        <strain evidence="12 13">G1</strain>
    </source>
</reference>
<organism evidence="12 13">
    <name type="scientific">Neocallimastix californiae</name>
    <dbReference type="NCBI Taxonomy" id="1754190"/>
    <lineage>
        <taxon>Eukaryota</taxon>
        <taxon>Fungi</taxon>
        <taxon>Fungi incertae sedis</taxon>
        <taxon>Chytridiomycota</taxon>
        <taxon>Chytridiomycota incertae sedis</taxon>
        <taxon>Neocallimastigomycetes</taxon>
        <taxon>Neocallimastigales</taxon>
        <taxon>Neocallimastigaceae</taxon>
        <taxon>Neocallimastix</taxon>
    </lineage>
</organism>
<keyword evidence="4" id="KW-0547">Nucleotide-binding</keyword>
<dbReference type="InterPro" id="IPR017871">
    <property type="entry name" value="ABC_transporter-like_CS"/>
</dbReference>
<dbReference type="Pfam" id="PF00664">
    <property type="entry name" value="ABC_membrane"/>
    <property type="match status" value="2"/>
</dbReference>
<evidence type="ECO:0000259" key="11">
    <source>
        <dbReference type="PROSITE" id="PS50929"/>
    </source>
</evidence>
<dbReference type="PROSITE" id="PS50929">
    <property type="entry name" value="ABC_TM1F"/>
    <property type="match status" value="2"/>
</dbReference>
<dbReference type="PANTHER" id="PTHR43394:SF1">
    <property type="entry name" value="ATP-BINDING CASSETTE SUB-FAMILY B MEMBER 10, MITOCHONDRIAL"/>
    <property type="match status" value="1"/>
</dbReference>
<keyword evidence="8" id="KW-0175">Coiled coil</keyword>
<feature type="transmembrane region" description="Helical" evidence="9">
    <location>
        <begin position="856"/>
        <end position="876"/>
    </location>
</feature>
<protein>
    <submittedName>
        <fullName evidence="12">p-glyco protein</fullName>
    </submittedName>
</protein>
<dbReference type="Proteomes" id="UP000193920">
    <property type="component" value="Unassembled WGS sequence"/>
</dbReference>
<comment type="subcellular location">
    <subcellularLocation>
        <location evidence="1">Membrane</location>
        <topology evidence="1">Multi-pass membrane protein</topology>
    </subcellularLocation>
</comment>
<evidence type="ECO:0000256" key="2">
    <source>
        <dbReference type="ARBA" id="ARBA00007577"/>
    </source>
</evidence>
<feature type="domain" description="ABC transporter" evidence="10">
    <location>
        <begin position="920"/>
        <end position="1159"/>
    </location>
</feature>
<dbReference type="InterPro" id="IPR036640">
    <property type="entry name" value="ABC1_TM_sf"/>
</dbReference>
<dbReference type="GO" id="GO:0090374">
    <property type="term" value="P:oligopeptide export from mitochondrion"/>
    <property type="evidence" value="ECO:0007669"/>
    <property type="project" value="TreeGrafter"/>
</dbReference>
<feature type="transmembrane region" description="Helical" evidence="9">
    <location>
        <begin position="742"/>
        <end position="761"/>
    </location>
</feature>
<evidence type="ECO:0000256" key="9">
    <source>
        <dbReference type="SAM" id="Phobius"/>
    </source>
</evidence>
<feature type="non-terminal residue" evidence="12">
    <location>
        <position position="1166"/>
    </location>
</feature>
<dbReference type="OrthoDB" id="6500128at2759"/>
<dbReference type="GO" id="GO:0005743">
    <property type="term" value="C:mitochondrial inner membrane"/>
    <property type="evidence" value="ECO:0007669"/>
    <property type="project" value="TreeGrafter"/>
</dbReference>
<feature type="transmembrane region" description="Helical" evidence="9">
    <location>
        <begin position="6"/>
        <end position="29"/>
    </location>
</feature>
<feature type="coiled-coil region" evidence="8">
    <location>
        <begin position="518"/>
        <end position="545"/>
    </location>
</feature>
<dbReference type="CDD" id="cd18578">
    <property type="entry name" value="ABC_6TM_Pgp_ABCB1_D2_like"/>
    <property type="match status" value="1"/>
</dbReference>
<keyword evidence="13" id="KW-1185">Reference proteome</keyword>
<dbReference type="CDD" id="cd03249">
    <property type="entry name" value="ABC_MTABC3_MDL1_MDL2"/>
    <property type="match status" value="2"/>
</dbReference>
<dbReference type="Gene3D" id="3.40.50.300">
    <property type="entry name" value="P-loop containing nucleotide triphosphate hydrolases"/>
    <property type="match status" value="2"/>
</dbReference>
<dbReference type="FunFam" id="3.40.50.300:FF:000916">
    <property type="entry name" value="ABC transporter B family member 9"/>
    <property type="match status" value="1"/>
</dbReference>
<feature type="transmembrane region" description="Helical" evidence="9">
    <location>
        <begin position="595"/>
        <end position="624"/>
    </location>
</feature>
<feature type="domain" description="ABC transmembrane type-1" evidence="11">
    <location>
        <begin position="1"/>
        <end position="250"/>
    </location>
</feature>
<dbReference type="Pfam" id="PF00005">
    <property type="entry name" value="ABC_tran"/>
    <property type="match status" value="2"/>
</dbReference>
<dbReference type="InterPro" id="IPR003439">
    <property type="entry name" value="ABC_transporter-like_ATP-bd"/>
</dbReference>
<feature type="transmembrane region" description="Helical" evidence="9">
    <location>
        <begin position="227"/>
        <end position="248"/>
    </location>
</feature>
<evidence type="ECO:0000313" key="12">
    <source>
        <dbReference type="EMBL" id="ORY48753.1"/>
    </source>
</evidence>
<dbReference type="EMBL" id="MCOG01000101">
    <property type="protein sequence ID" value="ORY48753.1"/>
    <property type="molecule type" value="Genomic_DNA"/>
</dbReference>
<sequence>MNRLYKIIYLFIVVSVIALITAFLCSYLLNISASRQSTRIRSLVYKSLLNQDIEWHEKTSPGELSSRIISDTILIEDGIGSKVGTLIQNITTFIACYIIAFTNGWKLTLLMMTVMPVLLIIIGILSMILKKYTKKSQDAYGVVGGISQEAFTQIRTIASFGSEKREIDRYCEKLKPTKKYGIIKSNAMGIILGVLFGIIFSSLSIIFIGGTHYIYKGEMDRAGVFRVFIGILMGVTMISALSTIITAFGQASGAAMKLFEIIERKPSINSDVGEIPKEPLQGYIQFDNVVFNYPARPDVDVLKGISFSCQPGQTIALVGASGSGKSTIVQLLEKFYQKKSGRILIDGKDIEEYNIRWLRSQIGLVSQEPTLFDTTIAKNISILKPEASQEDIEAAAKLANAHEFILKLSNGYETSTGERGLQLSGGQKQRICIARSMMTNPKILLLDEATSALDNKSEKIVQIALDSASTGRTTFVIAHRLTTIRNADCIIVMNKGIIVESGTHDELMNKKGTYYNLVKNQEMKVEEENENEKEVERDEEEIKSKKEFSNEEKISVERINTRTSITSTVKSFMKAKSKNGNGMNWRRYLSYNKTYWWSILLGIIGSALNGAIPPLYSFVLASAVNVFNEQGDDLINDGKYWGKFFIFIGLGNFISYYLQFGGFSMAGENLSFKIRKMMYNSIIRQEIGFFDTNSVGTGTLTAKLATEAGLVQGLNNSIGYIIEVVVTAIVGFTIAFMNGWKISLVLLIGVPFLLAGVLLILKRGSNDEIRSAYERSTKIACESIVNIKTVYALNLEKYFGQLYENQLLSPKKKYERKIAFGALGNGFSNAVMFLMYDFCFYIGAVSIKNEAIEIDPLLKVIMAVVLTVVGIGRASIVAPDFGKAIEAFGHVIEIIDCKPHIDASDPSGIIMDKNEFNGSITFKQIVFRYPSRPSVNILNMGEGQIDIPAGKHCAIVGGSGCGKSTIIGLLPRWYDPSEGSIIVDRNSNIKYNLKWLREQIGIVNQEPSLFNISVKDNIRYGKEDATDEEIIEAAKKANIHNFISSLPDGYNTIVGGIGTSKMSGGQKQRIAIARAMIRNPKILLLDEATSALDAESELIVQQALEEASQGRTTITIAHRLSTIKDADIIVVMKEGRIEEMGTHDELMHLKGEYYNMVLAGNGKVEN</sequence>
<evidence type="ECO:0000256" key="1">
    <source>
        <dbReference type="ARBA" id="ARBA00004141"/>
    </source>
</evidence>
<feature type="transmembrane region" description="Helical" evidence="9">
    <location>
        <begin position="187"/>
        <end position="215"/>
    </location>
</feature>
<keyword evidence="7 9" id="KW-0472">Membrane</keyword>
<dbReference type="GO" id="GO:0005524">
    <property type="term" value="F:ATP binding"/>
    <property type="evidence" value="ECO:0007669"/>
    <property type="project" value="UniProtKB-KW"/>
</dbReference>
<evidence type="ECO:0000256" key="8">
    <source>
        <dbReference type="SAM" id="Coils"/>
    </source>
</evidence>
<evidence type="ECO:0000256" key="5">
    <source>
        <dbReference type="ARBA" id="ARBA00022840"/>
    </source>
</evidence>
<feature type="domain" description="ABC transporter" evidence="10">
    <location>
        <begin position="284"/>
        <end position="520"/>
    </location>
</feature>
<evidence type="ECO:0000256" key="6">
    <source>
        <dbReference type="ARBA" id="ARBA00022989"/>
    </source>
</evidence>
<dbReference type="STRING" id="1754190.A0A1Y2CP32"/>
<accession>A0A1Y2CP32</accession>
<dbReference type="CDD" id="cd18577">
    <property type="entry name" value="ABC_6TM_Pgp_ABCB1_D1_like"/>
    <property type="match status" value="1"/>
</dbReference>